<proteinExistence type="inferred from homology"/>
<dbReference type="Gene3D" id="1.10.100.10">
    <property type="entry name" value="Insulin-like"/>
    <property type="match status" value="1"/>
</dbReference>
<evidence type="ECO:0000313" key="5">
    <source>
        <dbReference type="Proteomes" id="UP000663828"/>
    </source>
</evidence>
<dbReference type="OrthoDB" id="9972569at2759"/>
<dbReference type="AlphaFoldDB" id="A0A813Y008"/>
<comment type="similarity">
    <text evidence="1">Belongs to the insulin family.</text>
</comment>
<organism evidence="3 5">
    <name type="scientific">Adineta ricciae</name>
    <name type="common">Rotifer</name>
    <dbReference type="NCBI Taxonomy" id="249248"/>
    <lineage>
        <taxon>Eukaryota</taxon>
        <taxon>Metazoa</taxon>
        <taxon>Spiralia</taxon>
        <taxon>Gnathifera</taxon>
        <taxon>Rotifera</taxon>
        <taxon>Eurotatoria</taxon>
        <taxon>Bdelloidea</taxon>
        <taxon>Adinetida</taxon>
        <taxon>Adinetidae</taxon>
        <taxon>Adineta</taxon>
    </lineage>
</organism>
<dbReference type="Proteomes" id="UP000663828">
    <property type="component" value="Unassembled WGS sequence"/>
</dbReference>
<dbReference type="Proteomes" id="UP000663852">
    <property type="component" value="Unassembled WGS sequence"/>
</dbReference>
<dbReference type="InterPro" id="IPR022353">
    <property type="entry name" value="Insulin_CS"/>
</dbReference>
<reference evidence="3" key="1">
    <citation type="submission" date="2021-02" db="EMBL/GenBank/DDBJ databases">
        <authorList>
            <person name="Nowell W R."/>
        </authorList>
    </citation>
    <scope>NUCLEOTIDE SEQUENCE</scope>
</reference>
<evidence type="ECO:0000313" key="4">
    <source>
        <dbReference type="EMBL" id="CAF0897437.1"/>
    </source>
</evidence>
<dbReference type="EMBL" id="CAJNOJ010000032">
    <property type="protein sequence ID" value="CAF0897437.1"/>
    <property type="molecule type" value="Genomic_DNA"/>
</dbReference>
<keyword evidence="2" id="KW-0732">Signal</keyword>
<protein>
    <submittedName>
        <fullName evidence="3">Uncharacterized protein</fullName>
    </submittedName>
</protein>
<name>A0A813Y008_ADIRI</name>
<evidence type="ECO:0000313" key="3">
    <source>
        <dbReference type="EMBL" id="CAF0875774.1"/>
    </source>
</evidence>
<dbReference type="SUPFAM" id="SSF56994">
    <property type="entry name" value="Insulin-like"/>
    <property type="match status" value="1"/>
</dbReference>
<dbReference type="InterPro" id="IPR036438">
    <property type="entry name" value="Insulin-like_sf"/>
</dbReference>
<feature type="chain" id="PRO_5036409631" evidence="2">
    <location>
        <begin position="20"/>
        <end position="146"/>
    </location>
</feature>
<feature type="signal peptide" evidence="2">
    <location>
        <begin position="1"/>
        <end position="19"/>
    </location>
</feature>
<evidence type="ECO:0000256" key="1">
    <source>
        <dbReference type="ARBA" id="ARBA00009034"/>
    </source>
</evidence>
<accession>A0A813Y008</accession>
<dbReference type="EMBL" id="CAJNOR010000309">
    <property type="protein sequence ID" value="CAF0875774.1"/>
    <property type="molecule type" value="Genomic_DNA"/>
</dbReference>
<keyword evidence="5" id="KW-1185">Reference proteome</keyword>
<evidence type="ECO:0000256" key="2">
    <source>
        <dbReference type="SAM" id="SignalP"/>
    </source>
</evidence>
<comment type="caution">
    <text evidence="3">The sequence shown here is derived from an EMBL/GenBank/DDBJ whole genome shotgun (WGS) entry which is preliminary data.</text>
</comment>
<dbReference type="PROSITE" id="PS00262">
    <property type="entry name" value="INSULIN"/>
    <property type="match status" value="1"/>
</dbReference>
<sequence length="146" mass="16607">MFSFLLIFACCTSLVGSLAINPTHTDGMQYLIKSVNITYNQRISDHNQCSVELQDRPKHLVEGQVVKLKSKFFKVEECRLNRAYRAPCGSRLFFQLQNLVCATAKQTLHQRQVTNYEPINFLQSSGSSECCETACTIAEFFQYCSS</sequence>
<gene>
    <name evidence="4" type="ORF">EDS130_LOCUS9605</name>
    <name evidence="3" type="ORF">XAT740_LOCUS6731</name>
</gene>